<dbReference type="InterPro" id="IPR014757">
    <property type="entry name" value="Tscrpt_reg_IclR_C"/>
</dbReference>
<dbReference type="Gene3D" id="1.10.10.10">
    <property type="entry name" value="Winged helix-like DNA-binding domain superfamily/Winged helix DNA-binding domain"/>
    <property type="match status" value="1"/>
</dbReference>
<evidence type="ECO:0000256" key="1">
    <source>
        <dbReference type="ARBA" id="ARBA00023015"/>
    </source>
</evidence>
<dbReference type="EMBL" id="SACL01000001">
    <property type="protein sequence ID" value="RVT98604.1"/>
    <property type="molecule type" value="Genomic_DNA"/>
</dbReference>
<dbReference type="Proteomes" id="UP000282957">
    <property type="component" value="Unassembled WGS sequence"/>
</dbReference>
<comment type="caution">
    <text evidence="6">The sequence shown here is derived from an EMBL/GenBank/DDBJ whole genome shotgun (WGS) entry which is preliminary data.</text>
</comment>
<evidence type="ECO:0000259" key="4">
    <source>
        <dbReference type="PROSITE" id="PS51077"/>
    </source>
</evidence>
<dbReference type="GO" id="GO:0003677">
    <property type="term" value="F:DNA binding"/>
    <property type="evidence" value="ECO:0007669"/>
    <property type="project" value="UniProtKB-KW"/>
</dbReference>
<keyword evidence="7" id="KW-1185">Reference proteome</keyword>
<evidence type="ECO:0000313" key="6">
    <source>
        <dbReference type="EMBL" id="RVT98604.1"/>
    </source>
</evidence>
<organism evidence="6 7">
    <name type="scientific">Rhodovarius crocodyli</name>
    <dbReference type="NCBI Taxonomy" id="1979269"/>
    <lineage>
        <taxon>Bacteria</taxon>
        <taxon>Pseudomonadati</taxon>
        <taxon>Pseudomonadota</taxon>
        <taxon>Alphaproteobacteria</taxon>
        <taxon>Acetobacterales</taxon>
        <taxon>Roseomonadaceae</taxon>
        <taxon>Rhodovarius</taxon>
    </lineage>
</organism>
<dbReference type="Pfam" id="PF01614">
    <property type="entry name" value="IclR_C"/>
    <property type="match status" value="1"/>
</dbReference>
<dbReference type="OrthoDB" id="9807558at2"/>
<dbReference type="InterPro" id="IPR050707">
    <property type="entry name" value="HTH_MetabolicPath_Reg"/>
</dbReference>
<keyword evidence="2" id="KW-0238">DNA-binding</keyword>
<name>A0A437MLR3_9PROT</name>
<reference evidence="6 7" key="1">
    <citation type="submission" date="2019-01" db="EMBL/GenBank/DDBJ databases">
        <authorList>
            <person name="Chen W.-M."/>
        </authorList>
    </citation>
    <scope>NUCLEOTIDE SEQUENCE [LARGE SCALE GENOMIC DNA]</scope>
    <source>
        <strain evidence="6 7">CCP-6</strain>
    </source>
</reference>
<evidence type="ECO:0000313" key="7">
    <source>
        <dbReference type="Proteomes" id="UP000282957"/>
    </source>
</evidence>
<dbReference type="PROSITE" id="PS51077">
    <property type="entry name" value="HTH_ICLR"/>
    <property type="match status" value="1"/>
</dbReference>
<proteinExistence type="predicted"/>
<feature type="domain" description="HTH iclR-type" evidence="4">
    <location>
        <begin position="22"/>
        <end position="84"/>
    </location>
</feature>
<dbReference type="SMART" id="SM00346">
    <property type="entry name" value="HTH_ICLR"/>
    <property type="match status" value="1"/>
</dbReference>
<dbReference type="GO" id="GO:0045892">
    <property type="term" value="P:negative regulation of DNA-templated transcription"/>
    <property type="evidence" value="ECO:0007669"/>
    <property type="project" value="TreeGrafter"/>
</dbReference>
<dbReference type="Gene3D" id="3.30.450.40">
    <property type="match status" value="1"/>
</dbReference>
<dbReference type="PANTHER" id="PTHR30136">
    <property type="entry name" value="HELIX-TURN-HELIX TRANSCRIPTIONAL REGULATOR, ICLR FAMILY"/>
    <property type="match status" value="1"/>
</dbReference>
<dbReference type="RefSeq" id="WP_127785076.1">
    <property type="nucleotide sequence ID" value="NZ_SACL01000001.1"/>
</dbReference>
<dbReference type="SUPFAM" id="SSF55781">
    <property type="entry name" value="GAF domain-like"/>
    <property type="match status" value="1"/>
</dbReference>
<evidence type="ECO:0000256" key="3">
    <source>
        <dbReference type="ARBA" id="ARBA00023163"/>
    </source>
</evidence>
<dbReference type="InterPro" id="IPR029016">
    <property type="entry name" value="GAF-like_dom_sf"/>
</dbReference>
<gene>
    <name evidence="6" type="ORF">EOD42_00365</name>
</gene>
<keyword evidence="3" id="KW-0804">Transcription</keyword>
<dbReference type="PROSITE" id="PS51078">
    <property type="entry name" value="ICLR_ED"/>
    <property type="match status" value="1"/>
</dbReference>
<dbReference type="GO" id="GO:0003700">
    <property type="term" value="F:DNA-binding transcription factor activity"/>
    <property type="evidence" value="ECO:0007669"/>
    <property type="project" value="TreeGrafter"/>
</dbReference>
<dbReference type="Pfam" id="PF09339">
    <property type="entry name" value="HTH_IclR"/>
    <property type="match status" value="1"/>
</dbReference>
<dbReference type="AlphaFoldDB" id="A0A437MLR3"/>
<evidence type="ECO:0000256" key="2">
    <source>
        <dbReference type="ARBA" id="ARBA00023125"/>
    </source>
</evidence>
<dbReference type="InterPro" id="IPR036388">
    <property type="entry name" value="WH-like_DNA-bd_sf"/>
</dbReference>
<sequence>MARLSDADSARRQARPNAHDFSEALARGLEVLGAFSPARRQTSLSEVAEATGLPRASTRRALLTLAEHGLVETDGRMFRVTTGVLGFAAAYLRANPVTRALQPVCEALAAEMDALCSASVLDGQDAVLAARAAPAQAGQIASGIGFRMPAFCSAGGRMLLSQLPDDALDAWLERLTPHAQTPHTITDKPRLREAILAARADGYALVSEETELGLRSIAILAPSGAALGIGLHVERGSREMLLGPCLTRLRTAIA</sequence>
<protein>
    <submittedName>
        <fullName evidence="6">IclR family transcriptional regulator</fullName>
    </submittedName>
</protein>
<keyword evidence="1" id="KW-0805">Transcription regulation</keyword>
<accession>A0A437MLR3</accession>
<dbReference type="InterPro" id="IPR036390">
    <property type="entry name" value="WH_DNA-bd_sf"/>
</dbReference>
<dbReference type="SUPFAM" id="SSF46785">
    <property type="entry name" value="Winged helix' DNA-binding domain"/>
    <property type="match status" value="1"/>
</dbReference>
<evidence type="ECO:0000259" key="5">
    <source>
        <dbReference type="PROSITE" id="PS51078"/>
    </source>
</evidence>
<feature type="domain" description="IclR-ED" evidence="5">
    <location>
        <begin position="83"/>
        <end position="254"/>
    </location>
</feature>
<dbReference type="PANTHER" id="PTHR30136:SF34">
    <property type="entry name" value="TRANSCRIPTIONAL REGULATOR"/>
    <property type="match status" value="1"/>
</dbReference>
<dbReference type="InterPro" id="IPR005471">
    <property type="entry name" value="Tscrpt_reg_IclR_N"/>
</dbReference>